<sequence>MKKDSLSLLPNIGPQLAKLLCDHGIHSEHDLKSIGSYKAWERISLQQETFCCIQKLYALEGAIQGVRWHNLSDKDKQQLKQAFELFKQNKKLATLPTK</sequence>
<organism evidence="1 2">
    <name type="scientific">Halosquirtibacter laminarini</name>
    <dbReference type="NCBI Taxonomy" id="3374600"/>
    <lineage>
        <taxon>Bacteria</taxon>
        <taxon>Pseudomonadati</taxon>
        <taxon>Bacteroidota</taxon>
        <taxon>Bacteroidia</taxon>
        <taxon>Marinilabiliales</taxon>
        <taxon>Prolixibacteraceae</taxon>
        <taxon>Halosquirtibacter</taxon>
    </lineage>
</organism>
<evidence type="ECO:0000313" key="2">
    <source>
        <dbReference type="Proteomes" id="UP000826212"/>
    </source>
</evidence>
<dbReference type="EMBL" id="CP081303">
    <property type="protein sequence ID" value="QZE15783.1"/>
    <property type="molecule type" value="Genomic_DNA"/>
</dbReference>
<accession>A0AC61NJ62</accession>
<evidence type="ECO:0000313" key="1">
    <source>
        <dbReference type="EMBL" id="QZE15783.1"/>
    </source>
</evidence>
<keyword evidence="2" id="KW-1185">Reference proteome</keyword>
<name>A0AC61NJ62_9BACT</name>
<proteinExistence type="predicted"/>
<reference evidence="1" key="1">
    <citation type="submission" date="2021-08" db="EMBL/GenBank/DDBJ databases">
        <title>Novel anaerobic bacterium isolated from sea squirt in East Sea, Republic of Korea.</title>
        <authorList>
            <person name="Nguyen T.H."/>
            <person name="Li Z."/>
            <person name="Lee Y.-J."/>
            <person name="Ko J."/>
            <person name="Kim S.-G."/>
        </authorList>
    </citation>
    <scope>NUCLEOTIDE SEQUENCE</scope>
    <source>
        <strain evidence="1">KCTC 25031</strain>
    </source>
</reference>
<dbReference type="Proteomes" id="UP000826212">
    <property type="component" value="Chromosome"/>
</dbReference>
<protein>
    <submittedName>
        <fullName evidence="1">TfoX/Sxy family protein</fullName>
    </submittedName>
</protein>
<gene>
    <name evidence="1" type="ORF">K4L44_08095</name>
</gene>